<evidence type="ECO:0000313" key="14">
    <source>
        <dbReference type="EMBL" id="KAG0301586.1"/>
    </source>
</evidence>
<dbReference type="GO" id="GO:0000981">
    <property type="term" value="F:DNA-binding transcription factor activity, RNA polymerase II-specific"/>
    <property type="evidence" value="ECO:0007669"/>
    <property type="project" value="TreeGrafter"/>
</dbReference>
<gene>
    <name evidence="14" type="ORF">BGZ97_002729</name>
</gene>
<evidence type="ECO:0000256" key="5">
    <source>
        <dbReference type="ARBA" id="ARBA00022771"/>
    </source>
</evidence>
<feature type="region of interest" description="Disordered" evidence="12">
    <location>
        <begin position="1"/>
        <end position="68"/>
    </location>
</feature>
<comment type="caution">
    <text evidence="14">The sequence shown here is derived from an EMBL/GenBank/DDBJ whole genome shotgun (WGS) entry which is preliminary data.</text>
</comment>
<dbReference type="GO" id="GO:0005634">
    <property type="term" value="C:nucleus"/>
    <property type="evidence" value="ECO:0007669"/>
    <property type="project" value="UniProtKB-SubCell"/>
</dbReference>
<dbReference type="SUPFAM" id="SSF57667">
    <property type="entry name" value="beta-beta-alpha zinc fingers"/>
    <property type="match status" value="1"/>
</dbReference>
<keyword evidence="15" id="KW-1185">Reference proteome</keyword>
<dbReference type="OrthoDB" id="6077919at2759"/>
<sequence>MDMDEDIGGQEEQEDDGEDGDDDEDGSLSEADSGSASAGDPGPSRRKKDRKGICAPGGPSASDGPPRRIRIQENKSHQCNQCEKRFSRPSQLLTHSFTHSGEKPHQCPHCKRLFNVASNLKRHIRIHSNSKRRSSRNGNVVFRSFAQGTHVTQMVTGTIGSIGANRSGGGGNRVSGSTPVPNDPRRAVAPSPRTPAFDKLRWMNTETPTKGLTAAQQQQQQVHMANYRPIKAKLAAAAAIASSASTSSPSSSSTSATASITPSTTTTRATSLSTPATPMTPSTAVATPATPSSGARSFGSSSGRDSTSTSDTTLTNSSSVPPSSTSTDDGDLPDKPRQQPEGTRVLPPPLILSILSPLPPPAPLP</sequence>
<dbReference type="Pfam" id="PF00096">
    <property type="entry name" value="zf-C2H2"/>
    <property type="match status" value="2"/>
</dbReference>
<accession>A0A9P6UI67</accession>
<keyword evidence="3" id="KW-0479">Metal-binding</keyword>
<dbReference type="PROSITE" id="PS00028">
    <property type="entry name" value="ZINC_FINGER_C2H2_1"/>
    <property type="match status" value="2"/>
</dbReference>
<dbReference type="GO" id="GO:0000978">
    <property type="term" value="F:RNA polymerase II cis-regulatory region sequence-specific DNA binding"/>
    <property type="evidence" value="ECO:0007669"/>
    <property type="project" value="TreeGrafter"/>
</dbReference>
<dbReference type="PANTHER" id="PTHR19818:SF163">
    <property type="entry name" value="C2H2-TYPE DOMAIN-CONTAINING PROTEIN"/>
    <property type="match status" value="1"/>
</dbReference>
<feature type="region of interest" description="Disordered" evidence="12">
    <location>
        <begin position="244"/>
        <end position="365"/>
    </location>
</feature>
<evidence type="ECO:0000256" key="2">
    <source>
        <dbReference type="ARBA" id="ARBA00006991"/>
    </source>
</evidence>
<proteinExistence type="inferred from homology"/>
<feature type="region of interest" description="Disordered" evidence="12">
    <location>
        <begin position="160"/>
        <end position="194"/>
    </location>
</feature>
<dbReference type="GO" id="GO:0045944">
    <property type="term" value="P:positive regulation of transcription by RNA polymerase II"/>
    <property type="evidence" value="ECO:0007669"/>
    <property type="project" value="UniProtKB-ARBA"/>
</dbReference>
<keyword evidence="6" id="KW-0862">Zinc</keyword>
<evidence type="ECO:0000256" key="7">
    <source>
        <dbReference type="ARBA" id="ARBA00023015"/>
    </source>
</evidence>
<feature type="domain" description="C2H2-type" evidence="13">
    <location>
        <begin position="77"/>
        <end position="104"/>
    </location>
</feature>
<keyword evidence="9" id="KW-0804">Transcription</keyword>
<keyword evidence="4" id="KW-0677">Repeat</keyword>
<keyword evidence="5 11" id="KW-0863">Zinc-finger</keyword>
<dbReference type="FunFam" id="3.30.160.60:FF:000045">
    <property type="entry name" value="ZFP69 zinc finger protein B"/>
    <property type="match status" value="1"/>
</dbReference>
<comment type="similarity">
    <text evidence="2">Belongs to the krueppel C2H2-type zinc-finger protein family.</text>
</comment>
<evidence type="ECO:0000256" key="8">
    <source>
        <dbReference type="ARBA" id="ARBA00023125"/>
    </source>
</evidence>
<dbReference type="SMART" id="SM00355">
    <property type="entry name" value="ZnF_C2H2"/>
    <property type="match status" value="2"/>
</dbReference>
<dbReference type="EMBL" id="JAAAIN010001610">
    <property type="protein sequence ID" value="KAG0301586.1"/>
    <property type="molecule type" value="Genomic_DNA"/>
</dbReference>
<evidence type="ECO:0000256" key="11">
    <source>
        <dbReference type="PROSITE-ProRule" id="PRU00042"/>
    </source>
</evidence>
<protein>
    <recommendedName>
        <fullName evidence="13">C2H2-type domain-containing protein</fullName>
    </recommendedName>
</protein>
<name>A0A9P6UI67_9FUNG</name>
<evidence type="ECO:0000256" key="9">
    <source>
        <dbReference type="ARBA" id="ARBA00023163"/>
    </source>
</evidence>
<dbReference type="FunFam" id="3.30.160.60:FF:001480">
    <property type="entry name" value="Si:cabz01071911.3"/>
    <property type="match status" value="1"/>
</dbReference>
<dbReference type="PROSITE" id="PS50157">
    <property type="entry name" value="ZINC_FINGER_C2H2_2"/>
    <property type="match status" value="2"/>
</dbReference>
<feature type="compositionally biased region" description="Low complexity" evidence="12">
    <location>
        <begin position="28"/>
        <end position="40"/>
    </location>
</feature>
<organism evidence="14 15">
    <name type="scientific">Linnemannia gamsii</name>
    <dbReference type="NCBI Taxonomy" id="64522"/>
    <lineage>
        <taxon>Eukaryota</taxon>
        <taxon>Fungi</taxon>
        <taxon>Fungi incertae sedis</taxon>
        <taxon>Mucoromycota</taxon>
        <taxon>Mortierellomycotina</taxon>
        <taxon>Mortierellomycetes</taxon>
        <taxon>Mortierellales</taxon>
        <taxon>Mortierellaceae</taxon>
        <taxon>Linnemannia</taxon>
    </lineage>
</organism>
<feature type="compositionally biased region" description="Low complexity" evidence="12">
    <location>
        <begin position="244"/>
        <end position="327"/>
    </location>
</feature>
<dbReference type="Gene3D" id="3.30.160.60">
    <property type="entry name" value="Classic Zinc Finger"/>
    <property type="match status" value="2"/>
</dbReference>
<dbReference type="InterPro" id="IPR013087">
    <property type="entry name" value="Znf_C2H2_type"/>
</dbReference>
<dbReference type="AlphaFoldDB" id="A0A9P6UI67"/>
<feature type="domain" description="C2H2-type" evidence="13">
    <location>
        <begin position="105"/>
        <end position="132"/>
    </location>
</feature>
<dbReference type="InterPro" id="IPR050329">
    <property type="entry name" value="GLI_C2H2-zinc-finger"/>
</dbReference>
<dbReference type="GO" id="GO:0008270">
    <property type="term" value="F:zinc ion binding"/>
    <property type="evidence" value="ECO:0007669"/>
    <property type="project" value="UniProtKB-KW"/>
</dbReference>
<dbReference type="PANTHER" id="PTHR19818">
    <property type="entry name" value="ZINC FINGER PROTEIN ZIC AND GLI"/>
    <property type="match status" value="1"/>
</dbReference>
<evidence type="ECO:0000256" key="4">
    <source>
        <dbReference type="ARBA" id="ARBA00022737"/>
    </source>
</evidence>
<evidence type="ECO:0000313" key="15">
    <source>
        <dbReference type="Proteomes" id="UP000823405"/>
    </source>
</evidence>
<feature type="compositionally biased region" description="Acidic residues" evidence="12">
    <location>
        <begin position="1"/>
        <end position="27"/>
    </location>
</feature>
<evidence type="ECO:0000256" key="12">
    <source>
        <dbReference type="SAM" id="MobiDB-lite"/>
    </source>
</evidence>
<evidence type="ECO:0000256" key="1">
    <source>
        <dbReference type="ARBA" id="ARBA00004123"/>
    </source>
</evidence>
<dbReference type="InterPro" id="IPR036236">
    <property type="entry name" value="Znf_C2H2_sf"/>
</dbReference>
<dbReference type="Proteomes" id="UP000823405">
    <property type="component" value="Unassembled WGS sequence"/>
</dbReference>
<evidence type="ECO:0000256" key="6">
    <source>
        <dbReference type="ARBA" id="ARBA00022833"/>
    </source>
</evidence>
<evidence type="ECO:0000256" key="3">
    <source>
        <dbReference type="ARBA" id="ARBA00022723"/>
    </source>
</evidence>
<keyword evidence="7" id="KW-0805">Transcription regulation</keyword>
<comment type="subcellular location">
    <subcellularLocation>
        <location evidence="1">Nucleus</location>
    </subcellularLocation>
</comment>
<evidence type="ECO:0000256" key="10">
    <source>
        <dbReference type="ARBA" id="ARBA00023242"/>
    </source>
</evidence>
<evidence type="ECO:0000259" key="13">
    <source>
        <dbReference type="PROSITE" id="PS50157"/>
    </source>
</evidence>
<reference evidence="14" key="1">
    <citation type="journal article" date="2020" name="Fungal Divers.">
        <title>Resolving the Mortierellaceae phylogeny through synthesis of multi-gene phylogenetics and phylogenomics.</title>
        <authorList>
            <person name="Vandepol N."/>
            <person name="Liber J."/>
            <person name="Desiro A."/>
            <person name="Na H."/>
            <person name="Kennedy M."/>
            <person name="Barry K."/>
            <person name="Grigoriev I.V."/>
            <person name="Miller A.N."/>
            <person name="O'Donnell K."/>
            <person name="Stajich J.E."/>
            <person name="Bonito G."/>
        </authorList>
    </citation>
    <scope>NUCLEOTIDE SEQUENCE</scope>
    <source>
        <strain evidence="14">NVP60</strain>
    </source>
</reference>
<keyword evidence="10" id="KW-0539">Nucleus</keyword>
<keyword evidence="8" id="KW-0238">DNA-binding</keyword>